<dbReference type="InParanoid" id="A0A1Y2B6D5"/>
<dbReference type="InterPro" id="IPR000253">
    <property type="entry name" value="FHA_dom"/>
</dbReference>
<dbReference type="InterPro" id="IPR000719">
    <property type="entry name" value="Prot_kinase_dom"/>
</dbReference>
<evidence type="ECO:0000313" key="14">
    <source>
        <dbReference type="Proteomes" id="UP000193986"/>
    </source>
</evidence>
<keyword evidence="3 10" id="KW-0723">Serine/threonine-protein kinase</keyword>
<comment type="catalytic activity">
    <reaction evidence="8">
        <text>L-seryl-[protein] + ATP = O-phospho-L-seryl-[protein] + ADP + H(+)</text>
        <dbReference type="Rhea" id="RHEA:17989"/>
        <dbReference type="Rhea" id="RHEA-COMP:9863"/>
        <dbReference type="Rhea" id="RHEA-COMP:11604"/>
        <dbReference type="ChEBI" id="CHEBI:15378"/>
        <dbReference type="ChEBI" id="CHEBI:29999"/>
        <dbReference type="ChEBI" id="CHEBI:30616"/>
        <dbReference type="ChEBI" id="CHEBI:83421"/>
        <dbReference type="ChEBI" id="CHEBI:456216"/>
        <dbReference type="EC" id="2.7.11.1"/>
    </reaction>
</comment>
<dbReference type="GO" id="GO:0005737">
    <property type="term" value="C:cytoplasm"/>
    <property type="evidence" value="ECO:0007669"/>
    <property type="project" value="TreeGrafter"/>
</dbReference>
<keyword evidence="5 13" id="KW-0808">Transferase</keyword>
<evidence type="ECO:0000256" key="10">
    <source>
        <dbReference type="RuleBase" id="RU000304"/>
    </source>
</evidence>
<feature type="domain" description="Protein kinase" evidence="12">
    <location>
        <begin position="156"/>
        <end position="387"/>
    </location>
</feature>
<reference evidence="13 14" key="1">
    <citation type="submission" date="2016-07" db="EMBL/GenBank/DDBJ databases">
        <title>Pervasive Adenine N6-methylation of Active Genes in Fungi.</title>
        <authorList>
            <consortium name="DOE Joint Genome Institute"/>
            <person name="Mondo S.J."/>
            <person name="Dannebaum R.O."/>
            <person name="Kuo R.C."/>
            <person name="Labutti K."/>
            <person name="Haridas S."/>
            <person name="Kuo A."/>
            <person name="Salamov A."/>
            <person name="Ahrendt S.R."/>
            <person name="Lipzen A."/>
            <person name="Sullivan W."/>
            <person name="Andreopoulos W.B."/>
            <person name="Clum A."/>
            <person name="Lindquist E."/>
            <person name="Daum C."/>
            <person name="Ramamoorthy G.K."/>
            <person name="Gryganskyi A."/>
            <person name="Culley D."/>
            <person name="Magnuson J.K."/>
            <person name="James T.Y."/>
            <person name="O'Malley M.A."/>
            <person name="Stajich J.E."/>
            <person name="Spatafora J.W."/>
            <person name="Visel A."/>
            <person name="Grigoriev I.V."/>
        </authorList>
    </citation>
    <scope>NUCLEOTIDE SEQUENCE [LARGE SCALE GENOMIC DNA]</scope>
    <source>
        <strain evidence="13 14">68-887.2</strain>
    </source>
</reference>
<dbReference type="PANTHER" id="PTHR44167">
    <property type="entry name" value="OVARIAN-SPECIFIC SERINE/THREONINE-PROTEIN KINASE LOK-RELATED"/>
    <property type="match status" value="1"/>
</dbReference>
<dbReference type="GO" id="GO:0004674">
    <property type="term" value="F:protein serine/threonine kinase activity"/>
    <property type="evidence" value="ECO:0007669"/>
    <property type="project" value="UniProtKB-KW"/>
</dbReference>
<evidence type="ECO:0000256" key="5">
    <source>
        <dbReference type="ARBA" id="ARBA00022777"/>
    </source>
</evidence>
<accession>A0A1Y2B6D5</accession>
<evidence type="ECO:0000256" key="8">
    <source>
        <dbReference type="ARBA" id="ARBA00048679"/>
    </source>
</evidence>
<dbReference type="Proteomes" id="UP000193986">
    <property type="component" value="Unassembled WGS sequence"/>
</dbReference>
<dbReference type="GO" id="GO:0044773">
    <property type="term" value="P:mitotic DNA damage checkpoint signaling"/>
    <property type="evidence" value="ECO:0007669"/>
    <property type="project" value="TreeGrafter"/>
</dbReference>
<comment type="catalytic activity">
    <reaction evidence="7">
        <text>L-threonyl-[protein] + ATP = O-phospho-L-threonyl-[protein] + ADP + H(+)</text>
        <dbReference type="Rhea" id="RHEA:46608"/>
        <dbReference type="Rhea" id="RHEA-COMP:11060"/>
        <dbReference type="Rhea" id="RHEA-COMP:11605"/>
        <dbReference type="ChEBI" id="CHEBI:15378"/>
        <dbReference type="ChEBI" id="CHEBI:30013"/>
        <dbReference type="ChEBI" id="CHEBI:30616"/>
        <dbReference type="ChEBI" id="CHEBI:61977"/>
        <dbReference type="ChEBI" id="CHEBI:456216"/>
        <dbReference type="EC" id="2.7.11.1"/>
    </reaction>
</comment>
<organism evidence="13 14">
    <name type="scientific">Naematelia encephala</name>
    <dbReference type="NCBI Taxonomy" id="71784"/>
    <lineage>
        <taxon>Eukaryota</taxon>
        <taxon>Fungi</taxon>
        <taxon>Dikarya</taxon>
        <taxon>Basidiomycota</taxon>
        <taxon>Agaricomycotina</taxon>
        <taxon>Tremellomycetes</taxon>
        <taxon>Tremellales</taxon>
        <taxon>Naemateliaceae</taxon>
        <taxon>Naematelia</taxon>
    </lineage>
</organism>
<keyword evidence="4 9" id="KW-0547">Nucleotide-binding</keyword>
<dbReference type="InterPro" id="IPR008984">
    <property type="entry name" value="SMAD_FHA_dom_sf"/>
</dbReference>
<evidence type="ECO:0000256" key="6">
    <source>
        <dbReference type="ARBA" id="ARBA00022840"/>
    </source>
</evidence>
<evidence type="ECO:0000256" key="1">
    <source>
        <dbReference type="ARBA" id="ARBA00005575"/>
    </source>
</evidence>
<dbReference type="PROSITE" id="PS00108">
    <property type="entry name" value="PROTEIN_KINASE_ST"/>
    <property type="match status" value="1"/>
</dbReference>
<comment type="caution">
    <text evidence="13">The sequence shown here is derived from an EMBL/GenBank/DDBJ whole genome shotgun (WGS) entry which is preliminary data.</text>
</comment>
<dbReference type="InterPro" id="IPR017441">
    <property type="entry name" value="Protein_kinase_ATP_BS"/>
</dbReference>
<keyword evidence="6 9" id="KW-0067">ATP-binding</keyword>
<dbReference type="PROSITE" id="PS00107">
    <property type="entry name" value="PROTEIN_KINASE_ATP"/>
    <property type="match status" value="1"/>
</dbReference>
<keyword evidence="14" id="KW-1185">Reference proteome</keyword>
<evidence type="ECO:0000256" key="3">
    <source>
        <dbReference type="ARBA" id="ARBA00022527"/>
    </source>
</evidence>
<comment type="similarity">
    <text evidence="1">Belongs to the protein kinase superfamily. CAMK Ser/Thr protein kinase family. CHEK2 subfamily.</text>
</comment>
<dbReference type="SUPFAM" id="SSF56112">
    <property type="entry name" value="Protein kinase-like (PK-like)"/>
    <property type="match status" value="1"/>
</dbReference>
<dbReference type="EC" id="2.7.11.1" evidence="2"/>
<dbReference type="SMART" id="SM00220">
    <property type="entry name" value="S_TKc"/>
    <property type="match status" value="1"/>
</dbReference>
<dbReference type="OrthoDB" id="40902at2759"/>
<dbReference type="InterPro" id="IPR008271">
    <property type="entry name" value="Ser/Thr_kinase_AS"/>
</dbReference>
<evidence type="ECO:0000256" key="9">
    <source>
        <dbReference type="PROSITE-ProRule" id="PRU10141"/>
    </source>
</evidence>
<proteinExistence type="inferred from homology"/>
<name>A0A1Y2B6D5_9TREE</name>
<evidence type="ECO:0000256" key="4">
    <source>
        <dbReference type="ARBA" id="ARBA00022741"/>
    </source>
</evidence>
<dbReference type="InterPro" id="IPR011009">
    <property type="entry name" value="Kinase-like_dom_sf"/>
</dbReference>
<dbReference type="PROSITE" id="PS50011">
    <property type="entry name" value="PROTEIN_KINASE_DOM"/>
    <property type="match status" value="1"/>
</dbReference>
<keyword evidence="5 13" id="KW-0418">Kinase</keyword>
<evidence type="ECO:0000256" key="7">
    <source>
        <dbReference type="ARBA" id="ARBA00047899"/>
    </source>
</evidence>
<sequence length="387" mass="43286">MTFPYYRRASSLHGDTSKLMRCCVDRIMVHIDKVFWIGSGFECDLEIDSPYVSDKHIRLAGVQTPGRLALAVMLVTGRSGVILNDVRYRPNQPFKYEGREVATRGLILRDGDIVKLPHTPAVFTYHHNQDIYDQEDPKSDQSTQEPSHAVQIGKWQISNFVLGTGTFGTVNLAWHCDSRVQVACKTIHVRTEAKEIMDLEIKILRQLNHPGVISLLDTNAEGEGRNQVLHVILELSTGGELWQWVISNSDIGLTEMEIKWFAWQLVSALQYIHSNGVAHRDLKPENILLEFAGLYPRLSVADFGTAMTLSHYTDTLSRHSSAEVIDTVGTPQYFSPEKLTACLACTKEDTDDSASPAKGDRANKKITADQAGDCWALGCKEFLRQVG</sequence>
<dbReference type="Gene3D" id="1.10.510.10">
    <property type="entry name" value="Transferase(Phosphotransferase) domain 1"/>
    <property type="match status" value="1"/>
</dbReference>
<dbReference type="Pfam" id="PF00069">
    <property type="entry name" value="Pkinase"/>
    <property type="match status" value="1"/>
</dbReference>
<evidence type="ECO:0000256" key="2">
    <source>
        <dbReference type="ARBA" id="ARBA00012513"/>
    </source>
</evidence>
<dbReference type="EMBL" id="MCFC01000021">
    <property type="protein sequence ID" value="ORY30246.1"/>
    <property type="molecule type" value="Genomic_DNA"/>
</dbReference>
<feature type="binding site" evidence="9">
    <location>
        <position position="185"/>
    </location>
    <ligand>
        <name>ATP</name>
        <dbReference type="ChEBI" id="CHEBI:30616"/>
    </ligand>
</feature>
<feature type="domain" description="FHA" evidence="11">
    <location>
        <begin position="35"/>
        <end position="88"/>
    </location>
</feature>
<protein>
    <recommendedName>
        <fullName evidence="2">non-specific serine/threonine protein kinase</fullName>
        <ecNumber evidence="2">2.7.11.1</ecNumber>
    </recommendedName>
</protein>
<dbReference type="SUPFAM" id="SSF49879">
    <property type="entry name" value="SMAD/FHA domain"/>
    <property type="match status" value="1"/>
</dbReference>
<evidence type="ECO:0000259" key="11">
    <source>
        <dbReference type="PROSITE" id="PS50006"/>
    </source>
</evidence>
<dbReference type="GO" id="GO:0005524">
    <property type="term" value="F:ATP binding"/>
    <property type="evidence" value="ECO:0007669"/>
    <property type="project" value="UniProtKB-UniRule"/>
</dbReference>
<gene>
    <name evidence="13" type="ORF">BCR39DRAFT_155502</name>
</gene>
<dbReference type="PANTHER" id="PTHR44167:SF24">
    <property type="entry name" value="SERINE_THREONINE-PROTEIN KINASE CHK2"/>
    <property type="match status" value="1"/>
</dbReference>
<dbReference type="Gene3D" id="2.60.200.20">
    <property type="match status" value="1"/>
</dbReference>
<evidence type="ECO:0000259" key="12">
    <source>
        <dbReference type="PROSITE" id="PS50011"/>
    </source>
</evidence>
<dbReference type="PROSITE" id="PS50006">
    <property type="entry name" value="FHA_DOMAIN"/>
    <property type="match status" value="1"/>
</dbReference>
<dbReference type="GO" id="GO:0005634">
    <property type="term" value="C:nucleus"/>
    <property type="evidence" value="ECO:0007669"/>
    <property type="project" value="TreeGrafter"/>
</dbReference>
<evidence type="ECO:0000313" key="13">
    <source>
        <dbReference type="EMBL" id="ORY30246.1"/>
    </source>
</evidence>
<dbReference type="AlphaFoldDB" id="A0A1Y2B6D5"/>
<dbReference type="STRING" id="71784.A0A1Y2B6D5"/>